<keyword evidence="1" id="KW-0812">Transmembrane</keyword>
<gene>
    <name evidence="2" type="ORF">A0128_21455</name>
</gene>
<accession>A0A1D7V427</accession>
<feature type="transmembrane region" description="Helical" evidence="1">
    <location>
        <begin position="195"/>
        <end position="225"/>
    </location>
</feature>
<dbReference type="EMBL" id="CP015218">
    <property type="protein sequence ID" value="AOP36571.1"/>
    <property type="molecule type" value="Genomic_DNA"/>
</dbReference>
<proteinExistence type="predicted"/>
<evidence type="ECO:0000313" key="2">
    <source>
        <dbReference type="EMBL" id="AOP36571.1"/>
    </source>
</evidence>
<dbReference type="RefSeq" id="WP_069609788.1">
    <property type="nucleotide sequence ID" value="NZ_CP015218.1"/>
</dbReference>
<dbReference type="PROSITE" id="PS50244">
    <property type="entry name" value="S5A_REDUCTASE"/>
    <property type="match status" value="1"/>
</dbReference>
<reference evidence="2 3" key="1">
    <citation type="submission" date="2016-04" db="EMBL/GenBank/DDBJ databases">
        <title>Complete genome seqeunce of Leptospira alstonii serovar Room22.</title>
        <authorList>
            <person name="Nally J.E."/>
            <person name="Bayles D.O."/>
            <person name="Hurley D."/>
            <person name="Fanning S."/>
            <person name="McMahon B.J."/>
            <person name="Arent Z."/>
        </authorList>
    </citation>
    <scope>NUCLEOTIDE SEQUENCE [LARGE SCALE GENOMIC DNA]</scope>
    <source>
        <strain evidence="2 3">GWTS #1</strain>
    </source>
</reference>
<feature type="transmembrane region" description="Helical" evidence="1">
    <location>
        <begin position="141"/>
        <end position="160"/>
    </location>
</feature>
<sequence>MLLQILTLMLSAWVVVFVLMTVLWWFGKRANNYAVVDVGWGLCISTAAIVYFWLGDGFPLRTAQITVIVAFWGWRLSLFILVTRVFSGHEDPRYTAFRTEYGDQVDRKFFTNIFQFQGILAVLLSLPFVFPNINENPNTNYFEIFGIALFIFSVLGEAWADFQLNEFKKNAENKGKVCDVGLWRYSRHPNYFFEWLIWVGFGLFSLGSPFGWIGLISPIVMFILLTKVTGVPLNEVGQLKSKGDLYKEYSRKTNAFFPWFPKA</sequence>
<protein>
    <submittedName>
        <fullName evidence="2">Uncharacterized protein</fullName>
    </submittedName>
</protein>
<dbReference type="GO" id="GO:0016020">
    <property type="term" value="C:membrane"/>
    <property type="evidence" value="ECO:0007669"/>
    <property type="project" value="TreeGrafter"/>
</dbReference>
<dbReference type="PANTHER" id="PTHR32251:SF17">
    <property type="entry name" value="STEROID 5-ALPHA REDUCTASE C-TERMINAL DOMAIN-CONTAINING PROTEIN"/>
    <property type="match status" value="1"/>
</dbReference>
<feature type="transmembrane region" description="Helical" evidence="1">
    <location>
        <begin position="33"/>
        <end position="53"/>
    </location>
</feature>
<keyword evidence="3" id="KW-1185">Reference proteome</keyword>
<feature type="transmembrane region" description="Helical" evidence="1">
    <location>
        <begin position="109"/>
        <end position="129"/>
    </location>
</feature>
<dbReference type="Gene3D" id="1.20.120.1630">
    <property type="match status" value="1"/>
</dbReference>
<dbReference type="AlphaFoldDB" id="A0A1D7V427"/>
<keyword evidence="1" id="KW-0472">Membrane</keyword>
<evidence type="ECO:0000256" key="1">
    <source>
        <dbReference type="SAM" id="Phobius"/>
    </source>
</evidence>
<dbReference type="KEGG" id="laj:A0128_21455"/>
<evidence type="ECO:0000313" key="3">
    <source>
        <dbReference type="Proteomes" id="UP000094197"/>
    </source>
</evidence>
<dbReference type="Proteomes" id="UP000094197">
    <property type="component" value="Chromosome 2"/>
</dbReference>
<keyword evidence="1" id="KW-1133">Transmembrane helix</keyword>
<dbReference type="OrthoDB" id="9779233at2"/>
<feature type="transmembrane region" description="Helical" evidence="1">
    <location>
        <begin position="65"/>
        <end position="88"/>
    </location>
</feature>
<name>A0A1D7V427_9LEPT</name>
<dbReference type="InterPro" id="IPR010721">
    <property type="entry name" value="UstE-like"/>
</dbReference>
<feature type="transmembrane region" description="Helical" evidence="1">
    <location>
        <begin position="6"/>
        <end position="26"/>
    </location>
</feature>
<dbReference type="Pfam" id="PF06966">
    <property type="entry name" value="DUF1295"/>
    <property type="match status" value="1"/>
</dbReference>
<organism evidence="2 3">
    <name type="scientific">Leptospira tipperaryensis</name>
    <dbReference type="NCBI Taxonomy" id="2564040"/>
    <lineage>
        <taxon>Bacteria</taxon>
        <taxon>Pseudomonadati</taxon>
        <taxon>Spirochaetota</taxon>
        <taxon>Spirochaetia</taxon>
        <taxon>Leptospirales</taxon>
        <taxon>Leptospiraceae</taxon>
        <taxon>Leptospira</taxon>
    </lineage>
</organism>
<dbReference type="PANTHER" id="PTHR32251">
    <property type="entry name" value="3-OXO-5-ALPHA-STEROID 4-DEHYDROGENASE"/>
    <property type="match status" value="1"/>
</dbReference>